<dbReference type="GO" id="GO:0005634">
    <property type="term" value="C:nucleus"/>
    <property type="evidence" value="ECO:0007669"/>
    <property type="project" value="UniProtKB-SubCell"/>
</dbReference>
<sequence>MSEKQEIPSTPPQAIVKSADMPEEMQAGAIEIAIEAQDKHEIEKDIAAQIKKEADKRWGPTWHVVVGKSFGSYVTHTSGNFIYMYINQLAFLVFKAG</sequence>
<dbReference type="GO" id="GO:0051028">
    <property type="term" value="P:mRNA transport"/>
    <property type="evidence" value="ECO:0007669"/>
    <property type="project" value="UniProtKB-KW"/>
</dbReference>
<dbReference type="CDD" id="cd21452">
    <property type="entry name" value="DLC-like_DYNLL1_DYNLL2"/>
    <property type="match status" value="1"/>
</dbReference>
<dbReference type="OrthoDB" id="10033309at2759"/>
<dbReference type="InterPro" id="IPR001372">
    <property type="entry name" value="Dynein_light_chain_typ-1/2"/>
</dbReference>
<protein>
    <recommendedName>
        <fullName evidence="12">Dynein light chain</fullName>
    </recommendedName>
</protein>
<dbReference type="InParanoid" id="A0A1Y2E2T0"/>
<comment type="similarity">
    <text evidence="3 12">Belongs to the dynein light chain family.</text>
</comment>
<evidence type="ECO:0000256" key="5">
    <source>
        <dbReference type="ARBA" id="ARBA00022490"/>
    </source>
</evidence>
<keyword evidence="5 12" id="KW-0963">Cytoplasm</keyword>
<dbReference type="SMART" id="SM01375">
    <property type="entry name" value="Dynein_light"/>
    <property type="match status" value="1"/>
</dbReference>
<evidence type="ECO:0000256" key="2">
    <source>
        <dbReference type="ARBA" id="ARBA00004245"/>
    </source>
</evidence>
<keyword evidence="7" id="KW-0509">mRNA transport</keyword>
<keyword evidence="8" id="KW-0653">Protein transport</keyword>
<dbReference type="InterPro" id="IPR037177">
    <property type="entry name" value="DLC_sf"/>
</dbReference>
<dbReference type="Gene3D" id="3.30.740.10">
    <property type="entry name" value="Protein Inhibitor Of Neuronal Nitric Oxide Synthase"/>
    <property type="match status" value="1"/>
</dbReference>
<dbReference type="AlphaFoldDB" id="A0A1Y2E2T0"/>
<dbReference type="STRING" id="106004.A0A1Y2E2T0"/>
<comment type="subunit">
    <text evidence="12">Cytoplasmic dynein consists of two catalytic heavy chains (HCs) and a number of non-catalytic subunits which present intermediate chains (ICs), light intermediate chains (LICs) and light chains (LCs).</text>
</comment>
<evidence type="ECO:0000256" key="10">
    <source>
        <dbReference type="ARBA" id="ARBA00023212"/>
    </source>
</evidence>
<dbReference type="GO" id="GO:0005868">
    <property type="term" value="C:cytoplasmic dynein complex"/>
    <property type="evidence" value="ECO:0007669"/>
    <property type="project" value="TreeGrafter"/>
</dbReference>
<name>A0A1Y2E2T0_9BASI</name>
<comment type="subcellular location">
    <subcellularLocation>
        <location evidence="2 12">Cytoplasm</location>
        <location evidence="2 12">Cytoskeleton</location>
    </subcellularLocation>
    <subcellularLocation>
        <location evidence="1">Nucleus</location>
    </subcellularLocation>
</comment>
<evidence type="ECO:0000256" key="11">
    <source>
        <dbReference type="ARBA" id="ARBA00023242"/>
    </source>
</evidence>
<evidence type="ECO:0000256" key="3">
    <source>
        <dbReference type="ARBA" id="ARBA00010156"/>
    </source>
</evidence>
<keyword evidence="6 12" id="KW-0493">Microtubule</keyword>
<evidence type="ECO:0000313" key="14">
    <source>
        <dbReference type="Proteomes" id="UP000193467"/>
    </source>
</evidence>
<dbReference type="FunFam" id="3.30.740.10:FF:000005">
    <property type="entry name" value="Dynein light chain"/>
    <property type="match status" value="1"/>
</dbReference>
<keyword evidence="11" id="KW-0539">Nucleus</keyword>
<dbReference type="SUPFAM" id="SSF54648">
    <property type="entry name" value="DLC"/>
    <property type="match status" value="1"/>
</dbReference>
<accession>A0A1Y2E2T0</accession>
<comment type="caution">
    <text evidence="13">The sequence shown here is derived from an EMBL/GenBank/DDBJ whole genome shotgun (WGS) entry which is preliminary data.</text>
</comment>
<reference evidence="13 14" key="1">
    <citation type="submission" date="2016-07" db="EMBL/GenBank/DDBJ databases">
        <title>Pervasive Adenine N6-methylation of Active Genes in Fungi.</title>
        <authorList>
            <consortium name="DOE Joint Genome Institute"/>
            <person name="Mondo S.J."/>
            <person name="Dannebaum R.O."/>
            <person name="Kuo R.C."/>
            <person name="Labutti K."/>
            <person name="Haridas S."/>
            <person name="Kuo A."/>
            <person name="Salamov A."/>
            <person name="Ahrendt S.R."/>
            <person name="Lipzen A."/>
            <person name="Sullivan W."/>
            <person name="Andreopoulos W.B."/>
            <person name="Clum A."/>
            <person name="Lindquist E."/>
            <person name="Daum C."/>
            <person name="Ramamoorthy G.K."/>
            <person name="Gryganskyi A."/>
            <person name="Culley D."/>
            <person name="Magnuson J.K."/>
            <person name="James T.Y."/>
            <person name="O'Malley M.A."/>
            <person name="Stajich J.E."/>
            <person name="Spatafora J.W."/>
            <person name="Visel A."/>
            <person name="Grigoriev I.V."/>
        </authorList>
    </citation>
    <scope>NUCLEOTIDE SEQUENCE [LARGE SCALE GENOMIC DNA]</scope>
    <source>
        <strain evidence="13 14">62-1032</strain>
    </source>
</reference>
<gene>
    <name evidence="13" type="ORF">BCR35DRAFT_308556</name>
</gene>
<dbReference type="GO" id="GO:0015031">
    <property type="term" value="P:protein transport"/>
    <property type="evidence" value="ECO:0007669"/>
    <property type="project" value="UniProtKB-KW"/>
</dbReference>
<keyword evidence="10 12" id="KW-0206">Cytoskeleton</keyword>
<dbReference type="PANTHER" id="PTHR11886:SF35">
    <property type="entry name" value="DYNEIN LIGHT CHAIN"/>
    <property type="match status" value="1"/>
</dbReference>
<dbReference type="Pfam" id="PF01221">
    <property type="entry name" value="Dynein_light"/>
    <property type="match status" value="1"/>
</dbReference>
<dbReference type="FunCoup" id="A0A1Y2E2T0">
    <property type="interactions" value="138"/>
</dbReference>
<comment type="function">
    <text evidence="12">Acts as one of several non-catalytic accessory components of the cytoplasmic dynein complex that are thought to be involved in linking dynein to cargos and to adapter proteins that regulate dynein function. Cytoplasmic dynein acts as a motor for the intracellular retrograde motility of vesicles and organelles along microtubules. May play a role in changing or maintaining the spatial distribution of cytoskeletal structures.</text>
</comment>
<evidence type="ECO:0000313" key="13">
    <source>
        <dbReference type="EMBL" id="ORY65626.1"/>
    </source>
</evidence>
<evidence type="ECO:0000256" key="8">
    <source>
        <dbReference type="ARBA" id="ARBA00022927"/>
    </source>
</evidence>
<dbReference type="PANTHER" id="PTHR11886">
    <property type="entry name" value="DYNEIN LIGHT CHAIN"/>
    <property type="match status" value="1"/>
</dbReference>
<evidence type="ECO:0000256" key="12">
    <source>
        <dbReference type="RuleBase" id="RU365010"/>
    </source>
</evidence>
<evidence type="ECO:0000256" key="7">
    <source>
        <dbReference type="ARBA" id="ARBA00022816"/>
    </source>
</evidence>
<dbReference type="Proteomes" id="UP000193467">
    <property type="component" value="Unassembled WGS sequence"/>
</dbReference>
<dbReference type="GO" id="GO:0005874">
    <property type="term" value="C:microtubule"/>
    <property type="evidence" value="ECO:0007669"/>
    <property type="project" value="UniProtKB-KW"/>
</dbReference>
<keyword evidence="4 12" id="KW-0813">Transport</keyword>
<dbReference type="GO" id="GO:0045505">
    <property type="term" value="F:dynein intermediate chain binding"/>
    <property type="evidence" value="ECO:0007669"/>
    <property type="project" value="TreeGrafter"/>
</dbReference>
<keyword evidence="9 12" id="KW-0243">Dynein</keyword>
<evidence type="ECO:0000256" key="4">
    <source>
        <dbReference type="ARBA" id="ARBA00022448"/>
    </source>
</evidence>
<evidence type="ECO:0000256" key="6">
    <source>
        <dbReference type="ARBA" id="ARBA00022701"/>
    </source>
</evidence>
<organism evidence="13 14">
    <name type="scientific">Leucosporidium creatinivorum</name>
    <dbReference type="NCBI Taxonomy" id="106004"/>
    <lineage>
        <taxon>Eukaryota</taxon>
        <taxon>Fungi</taxon>
        <taxon>Dikarya</taxon>
        <taxon>Basidiomycota</taxon>
        <taxon>Pucciniomycotina</taxon>
        <taxon>Microbotryomycetes</taxon>
        <taxon>Leucosporidiales</taxon>
        <taxon>Leucosporidium</taxon>
    </lineage>
</organism>
<keyword evidence="12" id="KW-0505">Motor protein</keyword>
<dbReference type="GO" id="GO:0007017">
    <property type="term" value="P:microtubule-based process"/>
    <property type="evidence" value="ECO:0007669"/>
    <property type="project" value="InterPro"/>
</dbReference>
<keyword evidence="14" id="KW-1185">Reference proteome</keyword>
<evidence type="ECO:0000256" key="9">
    <source>
        <dbReference type="ARBA" id="ARBA00023017"/>
    </source>
</evidence>
<evidence type="ECO:0000256" key="1">
    <source>
        <dbReference type="ARBA" id="ARBA00004123"/>
    </source>
</evidence>
<dbReference type="EMBL" id="MCGR01000064">
    <property type="protein sequence ID" value="ORY65626.1"/>
    <property type="molecule type" value="Genomic_DNA"/>
</dbReference>
<proteinExistence type="inferred from homology"/>